<sequence>MCLLILQLVDNKYLGNCTVQAPATFSIFWVKVF</sequence>
<evidence type="ECO:0000313" key="1">
    <source>
        <dbReference type="EMBL" id="GKV44480.1"/>
    </source>
</evidence>
<dbReference type="EMBL" id="BPVZ01000182">
    <property type="protein sequence ID" value="GKV44480.1"/>
    <property type="molecule type" value="Genomic_DNA"/>
</dbReference>
<accession>A0AAV5M3Z3</accession>
<reference evidence="1 2" key="1">
    <citation type="journal article" date="2021" name="Commun. Biol.">
        <title>The genome of Shorea leprosula (Dipterocarpaceae) highlights the ecological relevance of drought in aseasonal tropical rainforests.</title>
        <authorList>
            <person name="Ng K.K.S."/>
            <person name="Kobayashi M.J."/>
            <person name="Fawcett J.A."/>
            <person name="Hatakeyama M."/>
            <person name="Paape T."/>
            <person name="Ng C.H."/>
            <person name="Ang C.C."/>
            <person name="Tnah L.H."/>
            <person name="Lee C.T."/>
            <person name="Nishiyama T."/>
            <person name="Sese J."/>
            <person name="O'Brien M.J."/>
            <person name="Copetti D."/>
            <person name="Mohd Noor M.I."/>
            <person name="Ong R.C."/>
            <person name="Putra M."/>
            <person name="Sireger I.Z."/>
            <person name="Indrioko S."/>
            <person name="Kosugi Y."/>
            <person name="Izuno A."/>
            <person name="Isagi Y."/>
            <person name="Lee S.L."/>
            <person name="Shimizu K.K."/>
        </authorList>
    </citation>
    <scope>NUCLEOTIDE SEQUENCE [LARGE SCALE GENOMIC DNA]</scope>
    <source>
        <strain evidence="1">214</strain>
    </source>
</reference>
<organism evidence="1 2">
    <name type="scientific">Rubroshorea leprosula</name>
    <dbReference type="NCBI Taxonomy" id="152421"/>
    <lineage>
        <taxon>Eukaryota</taxon>
        <taxon>Viridiplantae</taxon>
        <taxon>Streptophyta</taxon>
        <taxon>Embryophyta</taxon>
        <taxon>Tracheophyta</taxon>
        <taxon>Spermatophyta</taxon>
        <taxon>Magnoliopsida</taxon>
        <taxon>eudicotyledons</taxon>
        <taxon>Gunneridae</taxon>
        <taxon>Pentapetalae</taxon>
        <taxon>rosids</taxon>
        <taxon>malvids</taxon>
        <taxon>Malvales</taxon>
        <taxon>Dipterocarpaceae</taxon>
        <taxon>Rubroshorea</taxon>
    </lineage>
</organism>
<comment type="caution">
    <text evidence="1">The sequence shown here is derived from an EMBL/GenBank/DDBJ whole genome shotgun (WGS) entry which is preliminary data.</text>
</comment>
<evidence type="ECO:0000313" key="2">
    <source>
        <dbReference type="Proteomes" id="UP001054252"/>
    </source>
</evidence>
<keyword evidence="2" id="KW-1185">Reference proteome</keyword>
<proteinExistence type="predicted"/>
<name>A0AAV5M3Z3_9ROSI</name>
<protein>
    <submittedName>
        <fullName evidence="1">Uncharacterized protein</fullName>
    </submittedName>
</protein>
<dbReference type="Proteomes" id="UP001054252">
    <property type="component" value="Unassembled WGS sequence"/>
</dbReference>
<gene>
    <name evidence="1" type="ORF">SLEP1_g51662</name>
</gene>
<dbReference type="AlphaFoldDB" id="A0AAV5M3Z3"/>